<dbReference type="Pfam" id="PF25313">
    <property type="entry name" value="BRWD_AD"/>
    <property type="match status" value="1"/>
</dbReference>
<accession>A0ABQ9FE07</accession>
<evidence type="ECO:0000259" key="3">
    <source>
        <dbReference type="PROSITE" id="PS50014"/>
    </source>
</evidence>
<dbReference type="PRINTS" id="PR00503">
    <property type="entry name" value="BROMODOMAIN"/>
</dbReference>
<keyword evidence="5" id="KW-1185">Reference proteome</keyword>
<reference evidence="4 5" key="1">
    <citation type="submission" date="2022-12" db="EMBL/GenBank/DDBJ databases">
        <title>Chromosome-level genome of Tegillarca granosa.</title>
        <authorList>
            <person name="Kim J."/>
        </authorList>
    </citation>
    <scope>NUCLEOTIDE SEQUENCE [LARGE SCALE GENOMIC DNA]</scope>
    <source>
        <strain evidence="4">Teg-2019</strain>
        <tissue evidence="4">Adductor muscle</tissue>
    </source>
</reference>
<organism evidence="4 5">
    <name type="scientific">Tegillarca granosa</name>
    <name type="common">Malaysian cockle</name>
    <name type="synonym">Anadara granosa</name>
    <dbReference type="NCBI Taxonomy" id="220873"/>
    <lineage>
        <taxon>Eukaryota</taxon>
        <taxon>Metazoa</taxon>
        <taxon>Spiralia</taxon>
        <taxon>Lophotrochozoa</taxon>
        <taxon>Mollusca</taxon>
        <taxon>Bivalvia</taxon>
        <taxon>Autobranchia</taxon>
        <taxon>Pteriomorphia</taxon>
        <taxon>Arcoida</taxon>
        <taxon>Arcoidea</taxon>
        <taxon>Arcidae</taxon>
        <taxon>Tegillarca</taxon>
    </lineage>
</organism>
<dbReference type="SUPFAM" id="SSF47370">
    <property type="entry name" value="Bromodomain"/>
    <property type="match status" value="1"/>
</dbReference>
<evidence type="ECO:0000313" key="5">
    <source>
        <dbReference type="Proteomes" id="UP001217089"/>
    </source>
</evidence>
<proteinExistence type="predicted"/>
<dbReference type="Pfam" id="PF00439">
    <property type="entry name" value="Bromodomain"/>
    <property type="match status" value="1"/>
</dbReference>
<dbReference type="InterPro" id="IPR057451">
    <property type="entry name" value="BRWD/PHIP_AD"/>
</dbReference>
<sequence length="263" mass="30646">MDEEGNDELPPEFHPPEWLTGTIPRKAPYVPQMGDEVMYFRQGHGLYLQAVKKHDVYSINPDKGQPWHKNPQLREQELVKLVGIKYEIRPPRLCCLKLAHIDPETHKPTGESFSIKYHDMPDVIDFIVLKQNYDIAMKRKWKAGDRFRSMIDDAWWFGKIVSQQPFQEEYPDTPPNDGGSVTVDPNELKTLMYTPQPGEWGSCDRDTECDRIVKGMEILMEHSIAEMFLTPVDLNSFPSYAIVIEYPIDLSTIKSRLENRFYR</sequence>
<dbReference type="Gene3D" id="1.20.920.10">
    <property type="entry name" value="Bromodomain-like"/>
    <property type="match status" value="1"/>
</dbReference>
<comment type="caution">
    <text evidence="4">The sequence shown here is derived from an EMBL/GenBank/DDBJ whole genome shotgun (WGS) entry which is preliminary data.</text>
</comment>
<dbReference type="InterPro" id="IPR036427">
    <property type="entry name" value="Bromodomain-like_sf"/>
</dbReference>
<keyword evidence="1 2" id="KW-0103">Bromodomain</keyword>
<dbReference type="Proteomes" id="UP001217089">
    <property type="component" value="Unassembled WGS sequence"/>
</dbReference>
<dbReference type="PANTHER" id="PTHR16266">
    <property type="entry name" value="WD REPEAT DOMAIN 9"/>
    <property type="match status" value="1"/>
</dbReference>
<dbReference type="InterPro" id="IPR001487">
    <property type="entry name" value="Bromodomain"/>
</dbReference>
<name>A0ABQ9FE07_TEGGR</name>
<protein>
    <recommendedName>
        <fullName evidence="3">Bromo domain-containing protein</fullName>
    </recommendedName>
</protein>
<feature type="domain" description="Bromo" evidence="3">
    <location>
        <begin position="220"/>
        <end position="263"/>
    </location>
</feature>
<dbReference type="InterPro" id="IPR052060">
    <property type="entry name" value="Bromo_WD_repeat"/>
</dbReference>
<evidence type="ECO:0000313" key="4">
    <source>
        <dbReference type="EMBL" id="KAJ8314732.1"/>
    </source>
</evidence>
<dbReference type="EMBL" id="JARBDR010000337">
    <property type="protein sequence ID" value="KAJ8314732.1"/>
    <property type="molecule type" value="Genomic_DNA"/>
</dbReference>
<gene>
    <name evidence="4" type="ORF">KUTeg_006882</name>
</gene>
<dbReference type="PROSITE" id="PS50014">
    <property type="entry name" value="BROMODOMAIN_2"/>
    <property type="match status" value="1"/>
</dbReference>
<dbReference type="PANTHER" id="PTHR16266:SF17">
    <property type="entry name" value="BRWD3"/>
    <property type="match status" value="1"/>
</dbReference>
<evidence type="ECO:0000256" key="2">
    <source>
        <dbReference type="PROSITE-ProRule" id="PRU00035"/>
    </source>
</evidence>
<evidence type="ECO:0000256" key="1">
    <source>
        <dbReference type="ARBA" id="ARBA00023117"/>
    </source>
</evidence>